<accession>A0A401IC94</accession>
<evidence type="ECO:0000313" key="1">
    <source>
        <dbReference type="EMBL" id="GBF78887.1"/>
    </source>
</evidence>
<keyword evidence="1" id="KW-0436">Ligase</keyword>
<dbReference type="AlphaFoldDB" id="A0A401IC94"/>
<reference evidence="2" key="1">
    <citation type="submission" date="2017-05" db="EMBL/GenBank/DDBJ databases">
        <title>Physiological properties and genetic analysis related to exopolysaccharide production of fresh-water unicellular cyanobacterium Aphanothece sacrum, Suizenji Nori, that has been cultured as a food source in Japan.</title>
        <authorList>
            <person name="Kanesaki Y."/>
            <person name="Yoshikawa S."/>
            <person name="Ohki K."/>
        </authorList>
    </citation>
    <scope>NUCLEOTIDE SEQUENCE [LARGE SCALE GENOMIC DNA]</scope>
    <source>
        <strain evidence="2">FPU1</strain>
    </source>
</reference>
<proteinExistence type="predicted"/>
<dbReference type="EMBL" id="BDQK01000001">
    <property type="protein sequence ID" value="GBF78887.1"/>
    <property type="molecule type" value="Genomic_DNA"/>
</dbReference>
<protein>
    <submittedName>
        <fullName evidence="1">Methionyl-tRNA synthetase</fullName>
    </submittedName>
</protein>
<comment type="caution">
    <text evidence="1">The sequence shown here is derived from an EMBL/GenBank/DDBJ whole genome shotgun (WGS) entry which is preliminary data.</text>
</comment>
<sequence>MLGQCFSETKQQDLTQIVLEGICPHCRSNNIKFYEFRKNDLFGFKCQLCGWIGSYSSREFQEISNYWLTIA</sequence>
<dbReference type="Proteomes" id="UP000287247">
    <property type="component" value="Unassembled WGS sequence"/>
</dbReference>
<name>A0A401IC94_APHSA</name>
<keyword evidence="2" id="KW-1185">Reference proteome</keyword>
<keyword evidence="1" id="KW-0030">Aminoacyl-tRNA synthetase</keyword>
<evidence type="ECO:0000313" key="2">
    <source>
        <dbReference type="Proteomes" id="UP000287247"/>
    </source>
</evidence>
<organism evidence="1 2">
    <name type="scientific">Aphanothece sacrum FPU1</name>
    <dbReference type="NCBI Taxonomy" id="1920663"/>
    <lineage>
        <taxon>Bacteria</taxon>
        <taxon>Bacillati</taxon>
        <taxon>Cyanobacteriota</taxon>
        <taxon>Cyanophyceae</taxon>
        <taxon>Oscillatoriophycideae</taxon>
        <taxon>Chroococcales</taxon>
        <taxon>Aphanothecaceae</taxon>
        <taxon>Aphanothece</taxon>
    </lineage>
</organism>
<gene>
    <name evidence="1" type="ORF">AsFPU1_0278</name>
</gene>
<dbReference type="GO" id="GO:0004812">
    <property type="term" value="F:aminoacyl-tRNA ligase activity"/>
    <property type="evidence" value="ECO:0007669"/>
    <property type="project" value="UniProtKB-KW"/>
</dbReference>